<accession>A0A8J2HWD5</accession>
<keyword evidence="3" id="KW-1185">Reference proteome</keyword>
<name>A0A8J2HWD5_9PLEO</name>
<dbReference type="AlphaFoldDB" id="A0A8J2HWD5"/>
<organism evidence="2 3">
    <name type="scientific">Alternaria atra</name>
    <dbReference type="NCBI Taxonomy" id="119953"/>
    <lineage>
        <taxon>Eukaryota</taxon>
        <taxon>Fungi</taxon>
        <taxon>Dikarya</taxon>
        <taxon>Ascomycota</taxon>
        <taxon>Pezizomycotina</taxon>
        <taxon>Dothideomycetes</taxon>
        <taxon>Pleosporomycetidae</taxon>
        <taxon>Pleosporales</taxon>
        <taxon>Pleosporineae</taxon>
        <taxon>Pleosporaceae</taxon>
        <taxon>Alternaria</taxon>
        <taxon>Alternaria sect. Ulocladioides</taxon>
    </lineage>
</organism>
<protein>
    <submittedName>
        <fullName evidence="2">Uncharacterized protein</fullName>
    </submittedName>
</protein>
<feature type="region of interest" description="Disordered" evidence="1">
    <location>
        <begin position="215"/>
        <end position="236"/>
    </location>
</feature>
<feature type="region of interest" description="Disordered" evidence="1">
    <location>
        <begin position="106"/>
        <end position="142"/>
    </location>
</feature>
<dbReference type="EMBL" id="CAJRGZ010000015">
    <property type="protein sequence ID" value="CAG5141209.1"/>
    <property type="molecule type" value="Genomic_DNA"/>
</dbReference>
<evidence type="ECO:0000256" key="1">
    <source>
        <dbReference type="SAM" id="MobiDB-lite"/>
    </source>
</evidence>
<dbReference type="OrthoDB" id="3760848at2759"/>
<gene>
    <name evidence="2" type="ORF">ALTATR162_LOCUS888</name>
</gene>
<proteinExistence type="predicted"/>
<sequence length="776" mass="86700">MITTTGGIFLDRAPLCPPPLTIQKKSRKATFRRRIFRKSTPTYSDDQYVFGPLDDIIDEIKSDIWESPPDHSFNSFVFDWARPLKAPWSWSVTPLPVSRTPSDYPLTIRKNRNSRSSASDSSFGDPMAHSCNNSHDEPENGGPVRSLYTTAFPPWFLIDAPPNQAVHAPEPPAFTAGAEYMSVQQALERVISNLEPPRRRMSKLRLFTSGLPLLRRQNTGDTSAGAGNTPDTTSPTGTVALEAHVEVEGGSAEEHPGDQAVEAYLLRNARNGKKFSSMMGRIAKRLPSPTGLDHEASEAQVSDSTSLLPTTLRAAVRLFPEVKHITEEFQEFSVAIDIEGVLHHRKLLPDTGIDVIFVVDNSYYVTAACLKRSLDAVNGALYHLGCGDRLALYTTHCTHRDVTGNRPEVLYPLQPVCADVDEMFQELTSRIAQSGSQLWDPPRPNPSMTDVILGIARSMHGKHLKADRTHVIVLSPAAHVLHDVSKSFPGLYIHRINPALLPYRREPELQDTICLGDCCRNVFASNWCKYQSTSGRIKRIMKNARSEKPVGELADLSIDIRTKPGCELLGSYGRKKIPQLFPGQLHTLFARIRINKAETQSVKLNSDNSILNSSLDANGLRQELLNAVHVGATKVHLLDVQVLHRNSLHDVRSWMYTEAPLILTRELGGLAPLQVTSIEFYKRQLFYDLTQGSVDMAKVVAENTLSALPQYHEQAKMLLDCMSQEIECHLTIREYEKKQRQRLPLCPGPIEIEGSHEWLDDVWARKKNKRSGIDLA</sequence>
<feature type="compositionally biased region" description="Polar residues" evidence="1">
    <location>
        <begin position="216"/>
        <end position="236"/>
    </location>
</feature>
<dbReference type="RefSeq" id="XP_043164417.1">
    <property type="nucleotide sequence ID" value="XM_043308482.1"/>
</dbReference>
<evidence type="ECO:0000313" key="3">
    <source>
        <dbReference type="Proteomes" id="UP000676310"/>
    </source>
</evidence>
<dbReference type="GeneID" id="67021038"/>
<comment type="caution">
    <text evidence="2">The sequence shown here is derived from an EMBL/GenBank/DDBJ whole genome shotgun (WGS) entry which is preliminary data.</text>
</comment>
<dbReference type="Proteomes" id="UP000676310">
    <property type="component" value="Unassembled WGS sequence"/>
</dbReference>
<evidence type="ECO:0000313" key="2">
    <source>
        <dbReference type="EMBL" id="CAG5141209.1"/>
    </source>
</evidence>
<reference evidence="2" key="1">
    <citation type="submission" date="2021-05" db="EMBL/GenBank/DDBJ databases">
        <authorList>
            <person name="Stam R."/>
        </authorList>
    </citation>
    <scope>NUCLEOTIDE SEQUENCE</scope>
    <source>
        <strain evidence="2">CS162</strain>
    </source>
</reference>